<reference evidence="2" key="3">
    <citation type="submission" date="2014-01" db="EMBL/GenBank/DDBJ databases">
        <title>Evolution of pathogenesis and genome organization in the Tremellales.</title>
        <authorList>
            <person name="Cuomo C."/>
            <person name="Litvintseva A."/>
            <person name="Heitman J."/>
            <person name="Chen Y."/>
            <person name="Sun S."/>
            <person name="Springer D."/>
            <person name="Dromer F."/>
            <person name="Young S."/>
            <person name="Zeng Q."/>
            <person name="Chapman S."/>
            <person name="Gujja S."/>
            <person name="Saif S."/>
            <person name="Birren B."/>
        </authorList>
    </citation>
    <scope>NUCLEOTIDE SEQUENCE</scope>
    <source>
        <strain evidence="2">CBS 10118</strain>
    </source>
</reference>
<dbReference type="KEGG" id="kbi:30209024"/>
<keyword evidence="4" id="KW-1185">Reference proteome</keyword>
<protein>
    <submittedName>
        <fullName evidence="2">Uncharacterized protein</fullName>
    </submittedName>
</protein>
<sequence>MAQSVSLSSTLPPRSHLSQTLNAPKINTPSSVSDPAQIAFERYLAERWPRERGMKGWSKQLPVLWEGVGPLGLGRERDERDG</sequence>
<dbReference type="RefSeq" id="XP_019048004.1">
    <property type="nucleotide sequence ID" value="XM_019191256.1"/>
</dbReference>
<proteinExistence type="predicted"/>
<evidence type="ECO:0000256" key="1">
    <source>
        <dbReference type="SAM" id="MobiDB-lite"/>
    </source>
</evidence>
<dbReference type="Proteomes" id="UP000092730">
    <property type="component" value="Chromosome 1"/>
</dbReference>
<dbReference type="EMBL" id="CP144541">
    <property type="protein sequence ID" value="WVW79286.1"/>
    <property type="molecule type" value="Genomic_DNA"/>
</dbReference>
<accession>A0A1B9G7C2</accession>
<dbReference type="EMBL" id="KI894020">
    <property type="protein sequence ID" value="OCF26934.1"/>
    <property type="molecule type" value="Genomic_DNA"/>
</dbReference>
<reference evidence="3" key="4">
    <citation type="submission" date="2024-02" db="EMBL/GenBank/DDBJ databases">
        <title>Comparative genomics of Cryptococcus and Kwoniella reveals pathogenesis evolution and contrasting modes of karyotype evolution via chromosome fusion or intercentromeric recombination.</title>
        <authorList>
            <person name="Coelho M.A."/>
            <person name="David-Palma M."/>
            <person name="Shea T."/>
            <person name="Bowers K."/>
            <person name="McGinley-Smith S."/>
            <person name="Mohammad A.W."/>
            <person name="Gnirke A."/>
            <person name="Yurkov A.M."/>
            <person name="Nowrousian M."/>
            <person name="Sun S."/>
            <person name="Cuomo C.A."/>
            <person name="Heitman J."/>
        </authorList>
    </citation>
    <scope>NUCLEOTIDE SEQUENCE</scope>
    <source>
        <strain evidence="3">CBS 10118</strain>
    </source>
</reference>
<dbReference type="GeneID" id="30209024"/>
<evidence type="ECO:0000313" key="4">
    <source>
        <dbReference type="Proteomes" id="UP000092730"/>
    </source>
</evidence>
<evidence type="ECO:0000313" key="3">
    <source>
        <dbReference type="EMBL" id="WVW79286.1"/>
    </source>
</evidence>
<reference evidence="2" key="1">
    <citation type="submission" date="2013-07" db="EMBL/GenBank/DDBJ databases">
        <title>The Genome Sequence of Cryptococcus bestiolae CBS10118.</title>
        <authorList>
            <consortium name="The Broad Institute Genome Sequencing Platform"/>
            <person name="Cuomo C."/>
            <person name="Litvintseva A."/>
            <person name="Chen Y."/>
            <person name="Heitman J."/>
            <person name="Sun S."/>
            <person name="Springer D."/>
            <person name="Dromer F."/>
            <person name="Young S.K."/>
            <person name="Zeng Q."/>
            <person name="Gargeya S."/>
            <person name="Fitzgerald M."/>
            <person name="Abouelleil A."/>
            <person name="Alvarado L."/>
            <person name="Berlin A.M."/>
            <person name="Chapman S.B."/>
            <person name="Dewar J."/>
            <person name="Goldberg J."/>
            <person name="Griggs A."/>
            <person name="Gujja S."/>
            <person name="Hansen M."/>
            <person name="Howarth C."/>
            <person name="Imamovic A."/>
            <person name="Larimer J."/>
            <person name="McCowan C."/>
            <person name="Murphy C."/>
            <person name="Pearson M."/>
            <person name="Priest M."/>
            <person name="Roberts A."/>
            <person name="Saif S."/>
            <person name="Shea T."/>
            <person name="Sykes S."/>
            <person name="Wortman J."/>
            <person name="Nusbaum C."/>
            <person name="Birren B."/>
        </authorList>
    </citation>
    <scope>NUCLEOTIDE SEQUENCE [LARGE SCALE GENOMIC DNA]</scope>
    <source>
        <strain evidence="2">CBS 10118</strain>
    </source>
</reference>
<evidence type="ECO:0000313" key="2">
    <source>
        <dbReference type="EMBL" id="OCF26934.1"/>
    </source>
</evidence>
<organism evidence="2">
    <name type="scientific">Kwoniella bestiolae CBS 10118</name>
    <dbReference type="NCBI Taxonomy" id="1296100"/>
    <lineage>
        <taxon>Eukaryota</taxon>
        <taxon>Fungi</taxon>
        <taxon>Dikarya</taxon>
        <taxon>Basidiomycota</taxon>
        <taxon>Agaricomycotina</taxon>
        <taxon>Tremellomycetes</taxon>
        <taxon>Tremellales</taxon>
        <taxon>Cryptococcaceae</taxon>
        <taxon>Kwoniella</taxon>
    </lineage>
</organism>
<dbReference type="AlphaFoldDB" id="A0A1B9G7C2"/>
<reference evidence="3" key="2">
    <citation type="submission" date="2013-07" db="EMBL/GenBank/DDBJ databases">
        <authorList>
            <consortium name="The Broad Institute Genome Sequencing Platform"/>
            <person name="Cuomo C."/>
            <person name="Litvintseva A."/>
            <person name="Chen Y."/>
            <person name="Heitman J."/>
            <person name="Sun S."/>
            <person name="Springer D."/>
            <person name="Dromer F."/>
            <person name="Young S.K."/>
            <person name="Zeng Q."/>
            <person name="Gargeya S."/>
            <person name="Fitzgerald M."/>
            <person name="Abouelleil A."/>
            <person name="Alvarado L."/>
            <person name="Berlin A.M."/>
            <person name="Chapman S.B."/>
            <person name="Dewar J."/>
            <person name="Goldberg J."/>
            <person name="Griggs A."/>
            <person name="Gujja S."/>
            <person name="Hansen M."/>
            <person name="Howarth C."/>
            <person name="Imamovic A."/>
            <person name="Larimer J."/>
            <person name="McCowan C."/>
            <person name="Murphy C."/>
            <person name="Pearson M."/>
            <person name="Priest M."/>
            <person name="Roberts A."/>
            <person name="Saif S."/>
            <person name="Shea T."/>
            <person name="Sykes S."/>
            <person name="Wortman J."/>
            <person name="Nusbaum C."/>
            <person name="Birren B."/>
        </authorList>
    </citation>
    <scope>NUCLEOTIDE SEQUENCE</scope>
    <source>
        <strain evidence="3">CBS 10118</strain>
    </source>
</reference>
<dbReference type="OrthoDB" id="2596477at2759"/>
<feature type="region of interest" description="Disordered" evidence="1">
    <location>
        <begin position="1"/>
        <end position="32"/>
    </location>
</feature>
<dbReference type="VEuPathDB" id="FungiDB:I302_04625"/>
<gene>
    <name evidence="2" type="ORF">I302_04625</name>
    <name evidence="3" type="ORF">I302_101253</name>
</gene>
<name>A0A1B9G7C2_9TREE</name>